<dbReference type="Proteomes" id="UP000029050">
    <property type="component" value="Unassembled WGS sequence"/>
</dbReference>
<evidence type="ECO:0000313" key="2">
    <source>
        <dbReference type="Proteomes" id="UP000029050"/>
    </source>
</evidence>
<evidence type="ECO:0000313" key="1">
    <source>
        <dbReference type="EMBL" id="KFI82564.1"/>
    </source>
</evidence>
<protein>
    <submittedName>
        <fullName evidence="1">Putative Xre family DNA binding protein</fullName>
    </submittedName>
</protein>
<accession>A0A087CH14</accession>
<gene>
    <name evidence="1" type="ORF">BPSY_1418</name>
</gene>
<comment type="caution">
    <text evidence="1">The sequence shown here is derived from an EMBL/GenBank/DDBJ whole genome shotgun (WGS) entry which is preliminary data.</text>
</comment>
<dbReference type="STRING" id="218140.BPSY_1418"/>
<sequence>MANGTRVRLTTYEIEPLRETMRDVQVSVADYYAATAESGDLGGKVRAFLINAQRLNDHFQNKIRDKATYRELFKSSAQPGADVIDGIKYARNVIEHVLHIVRPKDDALVGGSLGFRVYPVWDDIPPAVHAELHPNTQKLKPAYDNKLLGQGVIETMLDVLRFYAAIAPDVIHRDVRGEWTGFPLTAQPGMSSPLHPEEPLNTTEAWNWINNHLPNGDARIICYQLNIDSAKYLLGYTFTERLSFAPFVETVAQVAKDIGSGFPYFYGDITHNVECVTSQFPTAGAGTVLRSHSDIADWAILWEQSKPDVDRFRYGNSEYWERVARQEDTSLLPQYVAYEVRRSRRLNAFVAPRY</sequence>
<name>A0A087CH14_9BIFI</name>
<organism evidence="1 2">
    <name type="scientific">Bifidobacterium psychraerophilum</name>
    <dbReference type="NCBI Taxonomy" id="218140"/>
    <lineage>
        <taxon>Bacteria</taxon>
        <taxon>Bacillati</taxon>
        <taxon>Actinomycetota</taxon>
        <taxon>Actinomycetes</taxon>
        <taxon>Bifidobacteriales</taxon>
        <taxon>Bifidobacteriaceae</taxon>
        <taxon>Bifidobacterium</taxon>
    </lineage>
</organism>
<dbReference type="AlphaFoldDB" id="A0A087CH14"/>
<dbReference type="eggNOG" id="ENOG50328HB">
    <property type="taxonomic scope" value="Bacteria"/>
</dbReference>
<dbReference type="EMBL" id="JGZI01000009">
    <property type="protein sequence ID" value="KFI82564.1"/>
    <property type="molecule type" value="Genomic_DNA"/>
</dbReference>
<keyword evidence="2" id="KW-1185">Reference proteome</keyword>
<proteinExistence type="predicted"/>
<reference evidence="1 2" key="1">
    <citation type="submission" date="2014-03" db="EMBL/GenBank/DDBJ databases">
        <title>Genomics of Bifidobacteria.</title>
        <authorList>
            <person name="Ventura M."/>
            <person name="Milani C."/>
            <person name="Lugli G.A."/>
        </authorList>
    </citation>
    <scope>NUCLEOTIDE SEQUENCE [LARGE SCALE GENOMIC DNA]</scope>
    <source>
        <strain evidence="1 2">LMG 21775</strain>
    </source>
</reference>